<dbReference type="RefSeq" id="XP_034117317.1">
    <property type="nucleotide sequence ID" value="XM_034261426.2"/>
</dbReference>
<evidence type="ECO:0000256" key="2">
    <source>
        <dbReference type="ARBA" id="ARBA00009310"/>
    </source>
</evidence>
<accession>A0A6P8ZF06</accession>
<dbReference type="PANTHER" id="PTHR21347:SF0">
    <property type="entry name" value="LIPID SCRAMBLASE CLPTM1L"/>
    <property type="match status" value="1"/>
</dbReference>
<dbReference type="GO" id="GO:0016020">
    <property type="term" value="C:membrane"/>
    <property type="evidence" value="ECO:0007669"/>
    <property type="project" value="UniProtKB-SubCell"/>
</dbReference>
<comment type="catalytic activity">
    <reaction evidence="7">
        <text>a 1,2-diacyl-sn-glycero-3-phosphocholine(in) = a 1,2-diacyl-sn-glycero-3-phosphocholine(out)</text>
        <dbReference type="Rhea" id="RHEA:38571"/>
        <dbReference type="ChEBI" id="CHEBI:57643"/>
    </reaction>
</comment>
<feature type="transmembrane region" description="Helical" evidence="16">
    <location>
        <begin position="423"/>
        <end position="442"/>
    </location>
</feature>
<keyword evidence="5 16" id="KW-0472">Membrane</keyword>
<evidence type="ECO:0000256" key="3">
    <source>
        <dbReference type="ARBA" id="ARBA00022692"/>
    </source>
</evidence>
<dbReference type="PANTHER" id="PTHR21347">
    <property type="entry name" value="CLEFT LIP AND PALATE ASSOCIATED TRANSMEMBRANE PROTEIN-RELATED"/>
    <property type="match status" value="1"/>
</dbReference>
<evidence type="ECO:0000256" key="16">
    <source>
        <dbReference type="SAM" id="Phobius"/>
    </source>
</evidence>
<keyword evidence="17" id="KW-1185">Reference proteome</keyword>
<evidence type="ECO:0000256" key="6">
    <source>
        <dbReference type="ARBA" id="ARBA00024615"/>
    </source>
</evidence>
<evidence type="ECO:0000313" key="18">
    <source>
        <dbReference type="RefSeq" id="XP_034117317.1"/>
    </source>
</evidence>
<comment type="catalytic activity">
    <reaction evidence="6">
        <text>a 1,2-diacyl-sn-glycero-3-phosphoethanolamine(in) = a 1,2-diacyl-sn-glycero-3-phosphoethanolamine(out)</text>
        <dbReference type="Rhea" id="RHEA:38895"/>
        <dbReference type="ChEBI" id="CHEBI:64612"/>
    </reaction>
</comment>
<comment type="catalytic activity">
    <reaction evidence="14">
        <text>a 6-(alpha-D-glucosaminyl)-1-(1,2-diacyl-sn-glycero-3-phospho)-1D-myo-inositol(in) = a 6-(alpha-D-glucosaminyl)-1-(1,2-diacyl-sn-glycero-3-phospho)-1D-myo-inositol(out)</text>
        <dbReference type="Rhea" id="RHEA:71491"/>
        <dbReference type="ChEBI" id="CHEBI:57997"/>
    </reaction>
</comment>
<feature type="compositionally biased region" description="Low complexity" evidence="15">
    <location>
        <begin position="550"/>
        <end position="566"/>
    </location>
</feature>
<evidence type="ECO:0000256" key="11">
    <source>
        <dbReference type="ARBA" id="ARBA00042320"/>
    </source>
</evidence>
<feature type="region of interest" description="Disordered" evidence="15">
    <location>
        <begin position="550"/>
        <end position="572"/>
    </location>
</feature>
<evidence type="ECO:0000256" key="15">
    <source>
        <dbReference type="SAM" id="MobiDB-lite"/>
    </source>
</evidence>
<dbReference type="Proteomes" id="UP000515160">
    <property type="component" value="Chromosome X"/>
</dbReference>
<gene>
    <name evidence="18" type="primary">LOC117576570</name>
</gene>
<feature type="transmembrane region" description="Helical" evidence="16">
    <location>
        <begin position="448"/>
        <end position="469"/>
    </location>
</feature>
<protein>
    <recommendedName>
        <fullName evidence="10">Lipid scramblase CLPTM1L</fullName>
    </recommendedName>
    <alternativeName>
        <fullName evidence="12">Cisplatin resistance-related protein 9</fullName>
    </alternativeName>
    <alternativeName>
        <fullName evidence="11">Cleft lip and palate transmembrane protein 1-like protein</fullName>
    </alternativeName>
</protein>
<evidence type="ECO:0000256" key="14">
    <source>
        <dbReference type="ARBA" id="ARBA00093208"/>
    </source>
</evidence>
<dbReference type="Pfam" id="PF05602">
    <property type="entry name" value="CLPTM1"/>
    <property type="match status" value="1"/>
</dbReference>
<feature type="region of interest" description="Disordered" evidence="15">
    <location>
        <begin position="147"/>
        <end position="175"/>
    </location>
</feature>
<dbReference type="AlphaFoldDB" id="A0A6P8ZF06"/>
<comment type="catalytic activity">
    <reaction evidence="9">
        <text>6-(alpha-D-glucosaminyl)-(1-octadecanoyl,2-(9Z)-octadecenoyl-sn-glycero-3-phospho)-1D-myo-inositol(in) = 6-(alpha-D-glucosaminyl)-(1-octadecanoyl,2-(9Z)-octadecenoyl-sn-glycero-3-phospho)-1D-myo-inositol(out)</text>
        <dbReference type="Rhea" id="RHEA:71495"/>
        <dbReference type="ChEBI" id="CHEBI:190691"/>
    </reaction>
</comment>
<name>A0A6P8ZF06_DROAB</name>
<keyword evidence="4 16" id="KW-1133">Transmembrane helix</keyword>
<dbReference type="OrthoDB" id="378564at2759"/>
<dbReference type="GO" id="GO:0012505">
    <property type="term" value="C:endomembrane system"/>
    <property type="evidence" value="ECO:0007669"/>
    <property type="project" value="TreeGrafter"/>
</dbReference>
<dbReference type="GeneID" id="117576570"/>
<evidence type="ECO:0000256" key="12">
    <source>
        <dbReference type="ARBA" id="ARBA00043155"/>
    </source>
</evidence>
<dbReference type="InterPro" id="IPR008429">
    <property type="entry name" value="CLPTM1"/>
</dbReference>
<comment type="subcellular location">
    <subcellularLocation>
        <location evidence="1">Membrane</location>
        <topology evidence="1">Multi-pass membrane protein</topology>
    </subcellularLocation>
</comment>
<sequence length="572" mass="65099">MAMPSISTIVGVAFLAYIMHSIYQMSQIFTTLQCSDSPCYTSFLANQPPMQLALFSSLTRNPIASEVQDLYKQQRFDYTQPFDRDFEVNVPLKTRRNGTMYLHVVLALDGEPLDWRTLRRDGPTVVHTLSLCDYMLPRAEAFNLLSEASGEKSKPTAKPTKSGKKTTTSTSSSVDLPTTHIRSDVYVSLLTDLFSVSQADVPPEMAPLIRINRKQQILPILQTDTFNTRLKHLQPVTRNTTEFTFSFHYKPVGVGKLRLQLLMEHATQALLVIGFATKDIDEVKGIFSDTNVYLLCGTIFISSVHMLFDFLSFKNDVAFWAKKTSYEGLSTRTILWRAFSQIVIFMYLLDEQTSYLVLVPVALGTVIELWKCKKILRIELTFSGFIRRKLEQVDRRNGTNPPEEPGQLAEQQTQQFDREGMRYLSYLLYPLCVAGAIYSLIYQPHRSWYSWTLNSLVNGVYAFGFLFMLPQLFVNYKLKSVAALPWRAFMYKAFNTFIDDFFAFIITMPTAHRVACLRDDIVFLIYLYQRWLYPVDKTRLDTGVAITESPSAPAAPAAAATASSAGARKKRD</sequence>
<evidence type="ECO:0000256" key="9">
    <source>
        <dbReference type="ARBA" id="ARBA00036810"/>
    </source>
</evidence>
<evidence type="ECO:0000313" key="17">
    <source>
        <dbReference type="Proteomes" id="UP000515160"/>
    </source>
</evidence>
<evidence type="ECO:0000256" key="5">
    <source>
        <dbReference type="ARBA" id="ARBA00023136"/>
    </source>
</evidence>
<feature type="transmembrane region" description="Helical" evidence="16">
    <location>
        <begin position="355"/>
        <end position="372"/>
    </location>
</feature>
<evidence type="ECO:0000256" key="7">
    <source>
        <dbReference type="ARBA" id="ARBA00024631"/>
    </source>
</evidence>
<feature type="transmembrane region" description="Helical" evidence="16">
    <location>
        <begin position="292"/>
        <end position="313"/>
    </location>
</feature>
<evidence type="ECO:0000256" key="8">
    <source>
        <dbReference type="ARBA" id="ARBA00035895"/>
    </source>
</evidence>
<evidence type="ECO:0000256" key="1">
    <source>
        <dbReference type="ARBA" id="ARBA00004141"/>
    </source>
</evidence>
<evidence type="ECO:0000256" key="4">
    <source>
        <dbReference type="ARBA" id="ARBA00022989"/>
    </source>
</evidence>
<comment type="catalytic activity">
    <reaction evidence="8">
        <text>a 1,2-diacyl-sn-glycero-3-phospho-(1D-myo-inositol)(in) = a 1,2-diacyl-sn-glycero-3-phospho-(1D-myo-inositol)(out)</text>
        <dbReference type="Rhea" id="RHEA:38691"/>
        <dbReference type="ChEBI" id="CHEBI:57880"/>
    </reaction>
</comment>
<reference evidence="18" key="1">
    <citation type="submission" date="2025-08" db="UniProtKB">
        <authorList>
            <consortium name="RefSeq"/>
        </authorList>
    </citation>
    <scope>IDENTIFICATION</scope>
    <source>
        <strain evidence="18">15112-1751.03</strain>
        <tissue evidence="18">Whole Adult</tissue>
    </source>
</reference>
<organism evidence="17 18">
    <name type="scientific">Drosophila albomicans</name>
    <name type="common">Fruit fly</name>
    <dbReference type="NCBI Taxonomy" id="7291"/>
    <lineage>
        <taxon>Eukaryota</taxon>
        <taxon>Metazoa</taxon>
        <taxon>Ecdysozoa</taxon>
        <taxon>Arthropoda</taxon>
        <taxon>Hexapoda</taxon>
        <taxon>Insecta</taxon>
        <taxon>Pterygota</taxon>
        <taxon>Neoptera</taxon>
        <taxon>Endopterygota</taxon>
        <taxon>Diptera</taxon>
        <taxon>Brachycera</taxon>
        <taxon>Muscomorpha</taxon>
        <taxon>Ephydroidea</taxon>
        <taxon>Drosophilidae</taxon>
        <taxon>Drosophila</taxon>
    </lineage>
</organism>
<keyword evidence="3 16" id="KW-0812">Transmembrane</keyword>
<evidence type="ECO:0000256" key="13">
    <source>
        <dbReference type="ARBA" id="ARBA00045827"/>
    </source>
</evidence>
<evidence type="ECO:0000256" key="10">
    <source>
        <dbReference type="ARBA" id="ARBA00040905"/>
    </source>
</evidence>
<proteinExistence type="inferred from homology"/>
<comment type="function">
    <text evidence="13">Scramblase that mediates the translocation of glucosaminylphosphatidylinositol (alpha-D-GlcN-(1-6)-(1,2-diacyl-sn-glycero-3-phospho)-1D-myo-inositol, GlcN-PI) across the endoplasmic reticulum (ER) membrane, from the cytosolic leaflet to the luminal leaflet of the ER membrane, where it participates in the biosynthesis of glycosylphosphatidylinositol (GPI). GPI is a lipid glycoconjugate involved in post-translational modification of proteins. Can also translocate 1,2-diacyl-sn-glycero-3-phospho-(1D-myo-inositol) (phosphatidylinositol or PI), as well as several other phospholipids (1,2-diacyl-sn-glycero-3-phosphocholine, 1,2-diacyl-sn-glycero-3-phosphoethanolamine), and N-acetylglucosaminylphosphatidylinositol (GlcNAc-PI) in vitro.</text>
</comment>
<feature type="compositionally biased region" description="Low complexity" evidence="15">
    <location>
        <begin position="156"/>
        <end position="173"/>
    </location>
</feature>
<comment type="similarity">
    <text evidence="2">Belongs to the CLPTM1 family.</text>
</comment>